<proteinExistence type="predicted"/>
<dbReference type="PANTHER" id="PTHR13164:SF3">
    <property type="entry name" value="CALCYCLIN-BINDING PROTEIN"/>
    <property type="match status" value="1"/>
</dbReference>
<dbReference type="EMBL" id="OU896718">
    <property type="protein sequence ID" value="CAH1119316.1"/>
    <property type="molecule type" value="Genomic_DNA"/>
</dbReference>
<evidence type="ECO:0000256" key="9">
    <source>
        <dbReference type="ARBA" id="ARBA00025145"/>
    </source>
</evidence>
<reference evidence="14" key="1">
    <citation type="submission" date="2022-01" db="EMBL/GenBank/DDBJ databases">
        <authorList>
            <person name="King R."/>
        </authorList>
    </citation>
    <scope>NUCLEOTIDE SEQUENCE</scope>
</reference>
<dbReference type="GO" id="GO:0005634">
    <property type="term" value="C:nucleus"/>
    <property type="evidence" value="ECO:0007669"/>
    <property type="project" value="UniProtKB-SubCell"/>
</dbReference>
<dbReference type="PANTHER" id="PTHR13164">
    <property type="entry name" value="CALICYLIN BINDING PROTEIN"/>
    <property type="match status" value="1"/>
</dbReference>
<dbReference type="GO" id="GO:0044548">
    <property type="term" value="F:S100 protein binding"/>
    <property type="evidence" value="ECO:0007669"/>
    <property type="project" value="InterPro"/>
</dbReference>
<accession>A0A9P0DB44</accession>
<dbReference type="Gene3D" id="4.10.860.10">
    <property type="entry name" value="UVR domain"/>
    <property type="match status" value="1"/>
</dbReference>
<name>A0A9P0DB44_PHACE</name>
<keyword evidence="10" id="KW-0175">Coiled coil</keyword>
<dbReference type="GO" id="GO:0031625">
    <property type="term" value="F:ubiquitin protein ligase binding"/>
    <property type="evidence" value="ECO:0007669"/>
    <property type="project" value="InterPro"/>
</dbReference>
<organism evidence="14 15">
    <name type="scientific">Phaedon cochleariae</name>
    <name type="common">Mustard beetle</name>
    <dbReference type="NCBI Taxonomy" id="80249"/>
    <lineage>
        <taxon>Eukaryota</taxon>
        <taxon>Metazoa</taxon>
        <taxon>Ecdysozoa</taxon>
        <taxon>Arthropoda</taxon>
        <taxon>Hexapoda</taxon>
        <taxon>Insecta</taxon>
        <taxon>Pterygota</taxon>
        <taxon>Neoptera</taxon>
        <taxon>Endopterygota</taxon>
        <taxon>Coleoptera</taxon>
        <taxon>Polyphaga</taxon>
        <taxon>Cucujiformia</taxon>
        <taxon>Chrysomeloidea</taxon>
        <taxon>Chrysomelidae</taxon>
        <taxon>Chrysomelinae</taxon>
        <taxon>Chrysomelini</taxon>
        <taxon>Phaedon</taxon>
    </lineage>
</organism>
<evidence type="ECO:0000313" key="14">
    <source>
        <dbReference type="EMBL" id="CAH1119316.1"/>
    </source>
</evidence>
<dbReference type="CDD" id="cd06468">
    <property type="entry name" value="p23_CacyBP"/>
    <property type="match status" value="1"/>
</dbReference>
<evidence type="ECO:0000256" key="8">
    <source>
        <dbReference type="ARBA" id="ARBA00023242"/>
    </source>
</evidence>
<dbReference type="InterPro" id="IPR007699">
    <property type="entry name" value="SGS_dom"/>
</dbReference>
<dbReference type="SUPFAM" id="SSF140106">
    <property type="entry name" value="Calcyclin-binding protein-like"/>
    <property type="match status" value="1"/>
</dbReference>
<keyword evidence="4" id="KW-0963">Cytoplasm</keyword>
<evidence type="ECO:0000256" key="11">
    <source>
        <dbReference type="SAM" id="MobiDB-lite"/>
    </source>
</evidence>
<dbReference type="GO" id="GO:0007507">
    <property type="term" value="P:heart development"/>
    <property type="evidence" value="ECO:0007669"/>
    <property type="project" value="TreeGrafter"/>
</dbReference>
<comment type="subcellular location">
    <subcellularLocation>
        <location evidence="2">Cytoplasm</location>
    </subcellularLocation>
    <subcellularLocation>
        <location evidence="1">Nucleus</location>
    </subcellularLocation>
</comment>
<keyword evidence="6" id="KW-0833">Ubl conjugation pathway</keyword>
<evidence type="ECO:0000256" key="4">
    <source>
        <dbReference type="ARBA" id="ARBA00022490"/>
    </source>
</evidence>
<dbReference type="InterPro" id="IPR052289">
    <property type="entry name" value="Calcyclin-binding_UBL-bridge"/>
</dbReference>
<evidence type="ECO:0000259" key="12">
    <source>
        <dbReference type="PROSITE" id="PS51048"/>
    </source>
</evidence>
<dbReference type="InterPro" id="IPR008978">
    <property type="entry name" value="HSP20-like_chaperone"/>
</dbReference>
<dbReference type="Pfam" id="PF09032">
    <property type="entry name" value="Siah-Interact_N"/>
    <property type="match status" value="1"/>
</dbReference>
<feature type="domain" description="CS" evidence="13">
    <location>
        <begin position="74"/>
        <end position="167"/>
    </location>
</feature>
<dbReference type="OrthoDB" id="164025at2759"/>
<dbReference type="FunFam" id="2.60.40.790:FF:000006">
    <property type="entry name" value="calcyclin-binding protein-like"/>
    <property type="match status" value="1"/>
</dbReference>
<dbReference type="InterPro" id="IPR037893">
    <property type="entry name" value="CS_CacyBP"/>
</dbReference>
<feature type="compositionally biased region" description="Basic and acidic residues" evidence="11">
    <location>
        <begin position="174"/>
        <end position="188"/>
    </location>
</feature>
<dbReference type="SUPFAM" id="SSF49764">
    <property type="entry name" value="HSP20-like chaperones"/>
    <property type="match status" value="1"/>
</dbReference>
<dbReference type="GO" id="GO:0015631">
    <property type="term" value="F:tubulin binding"/>
    <property type="evidence" value="ECO:0007669"/>
    <property type="project" value="InterPro"/>
</dbReference>
<protein>
    <recommendedName>
        <fullName evidence="3">Calcyclin-binding protein</fullName>
    </recommendedName>
</protein>
<dbReference type="PROSITE" id="PS51048">
    <property type="entry name" value="SGS"/>
    <property type="match status" value="1"/>
</dbReference>
<evidence type="ECO:0000256" key="5">
    <source>
        <dbReference type="ARBA" id="ARBA00022553"/>
    </source>
</evidence>
<dbReference type="Pfam" id="PF04969">
    <property type="entry name" value="CS"/>
    <property type="match status" value="1"/>
</dbReference>
<keyword evidence="8" id="KW-0539">Nucleus</keyword>
<comment type="function">
    <text evidence="9">May be involved in calcium-dependent ubiquitination and subsequent proteasomal degradation of target proteins. Probably serves as a molecular bridge in ubiquitin E3 complexes. Participates in the ubiquitin-mediated degradation of beta-catenin (CTNNB1).</text>
</comment>
<gene>
    <name evidence="14" type="ORF">PHAECO_LOCUS3122</name>
</gene>
<dbReference type="Proteomes" id="UP001153737">
    <property type="component" value="Chromosome 12"/>
</dbReference>
<evidence type="ECO:0000256" key="6">
    <source>
        <dbReference type="ARBA" id="ARBA00022786"/>
    </source>
</evidence>
<dbReference type="AlphaFoldDB" id="A0A9P0DB44"/>
<dbReference type="PROSITE" id="PS51203">
    <property type="entry name" value="CS"/>
    <property type="match status" value="1"/>
</dbReference>
<feature type="domain" description="SGS" evidence="12">
    <location>
        <begin position="152"/>
        <end position="225"/>
    </location>
</feature>
<sequence length="225" mass="25763">MAEKIQELRKDIAELESLEKHSTRQKVKDILSIEIRKLISEIVRLEEEGRTNPVSADAPSISSKTSNKVHGVQVKLNNYGWDQSNKFIKFYVTLKDVQTIAPENIKCEFTSKSLELVVENMESKNYILKINHLLKTIDPSQSDWKVKKDMVIINAAKSSPDHWSHVTEWEKKASDKKLPNLDTDKSDPSDGLMSLMKNMYESGDDEMKRTIAKAWTESQGKQHFG</sequence>
<evidence type="ECO:0000256" key="3">
    <source>
        <dbReference type="ARBA" id="ARBA00015702"/>
    </source>
</evidence>
<dbReference type="InterPro" id="IPR037201">
    <property type="entry name" value="CacyBP_N"/>
</dbReference>
<reference evidence="14" key="2">
    <citation type="submission" date="2022-10" db="EMBL/GenBank/DDBJ databases">
        <authorList>
            <consortium name="ENA_rothamsted_submissions"/>
            <consortium name="culmorum"/>
            <person name="King R."/>
        </authorList>
    </citation>
    <scope>NUCLEOTIDE SEQUENCE</scope>
</reference>
<evidence type="ECO:0000256" key="1">
    <source>
        <dbReference type="ARBA" id="ARBA00004123"/>
    </source>
</evidence>
<dbReference type="InterPro" id="IPR015120">
    <property type="entry name" value="Siah-Interact_N"/>
</dbReference>
<evidence type="ECO:0000259" key="13">
    <source>
        <dbReference type="PROSITE" id="PS51203"/>
    </source>
</evidence>
<keyword evidence="15" id="KW-1185">Reference proteome</keyword>
<evidence type="ECO:0000256" key="2">
    <source>
        <dbReference type="ARBA" id="ARBA00004496"/>
    </source>
</evidence>
<keyword evidence="7" id="KW-0007">Acetylation</keyword>
<evidence type="ECO:0000313" key="15">
    <source>
        <dbReference type="Proteomes" id="UP001153737"/>
    </source>
</evidence>
<dbReference type="GO" id="GO:0005737">
    <property type="term" value="C:cytoplasm"/>
    <property type="evidence" value="ECO:0007669"/>
    <property type="project" value="UniProtKB-SubCell"/>
</dbReference>
<evidence type="ECO:0000256" key="7">
    <source>
        <dbReference type="ARBA" id="ARBA00022990"/>
    </source>
</evidence>
<dbReference type="InterPro" id="IPR007052">
    <property type="entry name" value="CS_dom"/>
</dbReference>
<feature type="coiled-coil region" evidence="10">
    <location>
        <begin position="1"/>
        <end position="48"/>
    </location>
</feature>
<keyword evidence="5" id="KW-0597">Phosphoprotein</keyword>
<feature type="region of interest" description="Disordered" evidence="11">
    <location>
        <begin position="174"/>
        <end position="195"/>
    </location>
</feature>
<dbReference type="Gene3D" id="2.60.40.790">
    <property type="match status" value="1"/>
</dbReference>
<evidence type="ECO:0000256" key="10">
    <source>
        <dbReference type="SAM" id="Coils"/>
    </source>
</evidence>